<accession>A0AAD5SSB9</accession>
<dbReference type="AlphaFoldDB" id="A0AAD5SSB9"/>
<dbReference type="SUPFAM" id="SSF50729">
    <property type="entry name" value="PH domain-like"/>
    <property type="match status" value="1"/>
</dbReference>
<feature type="non-terminal residue" evidence="2">
    <location>
        <position position="1"/>
    </location>
</feature>
<dbReference type="InterPro" id="IPR011993">
    <property type="entry name" value="PH-like_dom_sf"/>
</dbReference>
<dbReference type="Proteomes" id="UP001211907">
    <property type="component" value="Unassembled WGS sequence"/>
</dbReference>
<dbReference type="PANTHER" id="PTHR31941">
    <property type="entry name" value="CYTOSKELETAL SIGNALING PROTEIN SLM1"/>
    <property type="match status" value="1"/>
</dbReference>
<organism evidence="2 3">
    <name type="scientific">Physocladia obscura</name>
    <dbReference type="NCBI Taxonomy" id="109957"/>
    <lineage>
        <taxon>Eukaryota</taxon>
        <taxon>Fungi</taxon>
        <taxon>Fungi incertae sedis</taxon>
        <taxon>Chytridiomycota</taxon>
        <taxon>Chytridiomycota incertae sedis</taxon>
        <taxon>Chytridiomycetes</taxon>
        <taxon>Chytridiales</taxon>
        <taxon>Chytriomycetaceae</taxon>
        <taxon>Physocladia</taxon>
    </lineage>
</organism>
<dbReference type="Gene3D" id="2.30.29.30">
    <property type="entry name" value="Pleckstrin-homology domain (PH domain)/Phosphotyrosine-binding domain (PTB)"/>
    <property type="match status" value="1"/>
</dbReference>
<protein>
    <recommendedName>
        <fullName evidence="1">PH domain-containing protein</fullName>
    </recommendedName>
</protein>
<sequence length="271" mass="30127">RPGTDARRYGDPWLANIDVKQKLAQAKLKHTARATKIDQVKEDFKVFEANLIRELKVALLGISTISEIMPHKADHSTAIEAALANFDTDKEWAAFCTARLDKSGGPAMFENEQYEHHDDPLIGIVHEGLLSRKGKGLIKSYKEHYYVVTAAGYLHEFKAKPQLDRADPISSEDTIYLGNCTLDSLHTQDRKPEEFILTEKNEDGKAFQRSSHVYKFLGASMREAEQFHAAISSLAKATLGVVATGSTNALLGRTETVLSGNGREKDEKNVE</sequence>
<comment type="caution">
    <text evidence="2">The sequence shown here is derived from an EMBL/GenBank/DDBJ whole genome shotgun (WGS) entry which is preliminary data.</text>
</comment>
<evidence type="ECO:0000313" key="2">
    <source>
        <dbReference type="EMBL" id="KAJ3078393.1"/>
    </source>
</evidence>
<proteinExistence type="predicted"/>
<keyword evidence="3" id="KW-1185">Reference proteome</keyword>
<feature type="domain" description="PH" evidence="1">
    <location>
        <begin position="123"/>
        <end position="236"/>
    </location>
</feature>
<dbReference type="InterPro" id="IPR046869">
    <property type="entry name" value="SLM1/RGC1-like_PH"/>
</dbReference>
<reference evidence="2" key="1">
    <citation type="submission" date="2020-05" db="EMBL/GenBank/DDBJ databases">
        <title>Phylogenomic resolution of chytrid fungi.</title>
        <authorList>
            <person name="Stajich J.E."/>
            <person name="Amses K."/>
            <person name="Simmons R."/>
            <person name="Seto K."/>
            <person name="Myers J."/>
            <person name="Bonds A."/>
            <person name="Quandt C.A."/>
            <person name="Barry K."/>
            <person name="Liu P."/>
            <person name="Grigoriev I."/>
            <person name="Longcore J.E."/>
            <person name="James T.Y."/>
        </authorList>
    </citation>
    <scope>NUCLEOTIDE SEQUENCE</scope>
    <source>
        <strain evidence="2">JEL0513</strain>
    </source>
</reference>
<evidence type="ECO:0000259" key="1">
    <source>
        <dbReference type="PROSITE" id="PS50003"/>
    </source>
</evidence>
<dbReference type="PROSITE" id="PS50003">
    <property type="entry name" value="PH_DOMAIN"/>
    <property type="match status" value="1"/>
</dbReference>
<dbReference type="PANTHER" id="PTHR31941:SF1">
    <property type="entry name" value="CYTOSKELETAL SIGNALING PROTEIN SLM1"/>
    <property type="match status" value="1"/>
</dbReference>
<dbReference type="SMART" id="SM00233">
    <property type="entry name" value="PH"/>
    <property type="match status" value="1"/>
</dbReference>
<dbReference type="InterPro" id="IPR001849">
    <property type="entry name" value="PH_domain"/>
</dbReference>
<dbReference type="EMBL" id="JADGJH010006031">
    <property type="protein sequence ID" value="KAJ3078393.1"/>
    <property type="molecule type" value="Genomic_DNA"/>
</dbReference>
<evidence type="ECO:0000313" key="3">
    <source>
        <dbReference type="Proteomes" id="UP001211907"/>
    </source>
</evidence>
<name>A0AAD5SSB9_9FUNG</name>
<gene>
    <name evidence="2" type="ORF">HK100_010743</name>
</gene>
<dbReference type="Pfam" id="PF20399">
    <property type="entry name" value="PH_20"/>
    <property type="match status" value="1"/>
</dbReference>